<reference evidence="2" key="1">
    <citation type="journal article" date="2014" name="Int. J. Syst. Evol. Microbiol.">
        <title>Complete genome of a new Firmicutes species belonging to the dominant human colonic microbiota ('Ruminococcus bicirculans') reveals two chromosomes and a selective capacity to utilize plant glucans.</title>
        <authorList>
            <consortium name="NISC Comparative Sequencing Program"/>
            <person name="Wegmann U."/>
            <person name="Louis P."/>
            <person name="Goesmann A."/>
            <person name="Henrissat B."/>
            <person name="Duncan S.H."/>
            <person name="Flint H.J."/>
        </authorList>
    </citation>
    <scope>NUCLEOTIDE SEQUENCE</scope>
    <source>
        <strain evidence="2">JCM 10664</strain>
    </source>
</reference>
<evidence type="ECO:0000256" key="1">
    <source>
        <dbReference type="SAM" id="MobiDB-lite"/>
    </source>
</evidence>
<accession>A0A917NC77</accession>
<evidence type="ECO:0000313" key="2">
    <source>
        <dbReference type="EMBL" id="GAA0507575.1"/>
    </source>
</evidence>
<dbReference type="Proteomes" id="UP001500220">
    <property type="component" value="Unassembled WGS sequence"/>
</dbReference>
<dbReference type="AlphaFoldDB" id="A0A917NC77"/>
<evidence type="ECO:0000313" key="3">
    <source>
        <dbReference type="EMBL" id="GGI83289.1"/>
    </source>
</evidence>
<evidence type="ECO:0000313" key="4">
    <source>
        <dbReference type="Proteomes" id="UP000597989"/>
    </source>
</evidence>
<dbReference type="Proteomes" id="UP000597989">
    <property type="component" value="Unassembled WGS sequence"/>
</dbReference>
<reference evidence="3" key="4">
    <citation type="submission" date="2020-09" db="EMBL/GenBank/DDBJ databases">
        <authorList>
            <person name="Sun Q."/>
            <person name="Zhou Y."/>
        </authorList>
    </citation>
    <scope>NUCLEOTIDE SEQUENCE</scope>
    <source>
        <strain evidence="3">CGMCC 4.7206</strain>
    </source>
</reference>
<reference evidence="3 4" key="2">
    <citation type="journal article" date="2014" name="Int. J. Syst. Evol. Microbiol.">
        <title>Complete genome sequence of Corynebacterium casei LMG S-19264T (=DSM 44701T), isolated from a smear-ripened cheese.</title>
        <authorList>
            <consortium name="US DOE Joint Genome Institute (JGI-PGF)"/>
            <person name="Walter F."/>
            <person name="Albersmeier A."/>
            <person name="Kalinowski J."/>
            <person name="Ruckert C."/>
        </authorList>
    </citation>
    <scope>NUCLEOTIDE SEQUENCE [LARGE SCALE GENOMIC DNA]</scope>
    <source>
        <strain evidence="3 4">CGMCC 4.7206</strain>
    </source>
</reference>
<dbReference type="EMBL" id="BAAAHC010000003">
    <property type="protein sequence ID" value="GAA0507575.1"/>
    <property type="molecule type" value="Genomic_DNA"/>
</dbReference>
<proteinExistence type="predicted"/>
<name>A0A917NC77_9PSEU</name>
<reference evidence="2" key="5">
    <citation type="submission" date="2023-12" db="EMBL/GenBank/DDBJ databases">
        <authorList>
            <person name="Sun Q."/>
            <person name="Inoue M."/>
        </authorList>
    </citation>
    <scope>NUCLEOTIDE SEQUENCE</scope>
    <source>
        <strain evidence="2">JCM 10664</strain>
    </source>
</reference>
<comment type="caution">
    <text evidence="3">The sequence shown here is derived from an EMBL/GenBank/DDBJ whole genome shotgun (WGS) entry which is preliminary data.</text>
</comment>
<gene>
    <name evidence="2" type="ORF">GCM10009545_07050</name>
    <name evidence="3" type="ORF">GCM10011581_20660</name>
</gene>
<dbReference type="EMBL" id="BMMT01000005">
    <property type="protein sequence ID" value="GGI83289.1"/>
    <property type="molecule type" value="Genomic_DNA"/>
</dbReference>
<evidence type="ECO:0000313" key="5">
    <source>
        <dbReference type="Proteomes" id="UP001500220"/>
    </source>
</evidence>
<organism evidence="3 4">
    <name type="scientific">Saccharopolyspora thermophila</name>
    <dbReference type="NCBI Taxonomy" id="89367"/>
    <lineage>
        <taxon>Bacteria</taxon>
        <taxon>Bacillati</taxon>
        <taxon>Actinomycetota</taxon>
        <taxon>Actinomycetes</taxon>
        <taxon>Pseudonocardiales</taxon>
        <taxon>Pseudonocardiaceae</taxon>
        <taxon>Saccharopolyspora</taxon>
    </lineage>
</organism>
<feature type="region of interest" description="Disordered" evidence="1">
    <location>
        <begin position="1"/>
        <end position="23"/>
    </location>
</feature>
<keyword evidence="5" id="KW-1185">Reference proteome</keyword>
<protein>
    <submittedName>
        <fullName evidence="3">Uncharacterized protein</fullName>
    </submittedName>
</protein>
<sequence length="78" mass="8397">MILPRLSARVKTRAARPNTDLPLPAAIKPRRVQPQRYGVPTGGVYVAGEPVQAENDNAVHDGLSSRVLAPGWTFPSLP</sequence>
<reference evidence="5" key="3">
    <citation type="journal article" date="2019" name="Int. J. Syst. Evol. Microbiol.">
        <title>The Global Catalogue of Microorganisms (GCM) 10K type strain sequencing project: providing services to taxonomists for standard genome sequencing and annotation.</title>
        <authorList>
            <consortium name="The Broad Institute Genomics Platform"/>
            <consortium name="The Broad Institute Genome Sequencing Center for Infectious Disease"/>
            <person name="Wu L."/>
            <person name="Ma J."/>
        </authorList>
    </citation>
    <scope>NUCLEOTIDE SEQUENCE [LARGE SCALE GENOMIC DNA]</scope>
    <source>
        <strain evidence="5">JCM 10664</strain>
    </source>
</reference>